<evidence type="ECO:0000313" key="7">
    <source>
        <dbReference type="EMBL" id="KKL28867.1"/>
    </source>
</evidence>
<feature type="non-terminal residue" evidence="7">
    <location>
        <position position="1"/>
    </location>
</feature>
<comment type="caution">
    <text evidence="7">The sequence shown here is derived from an EMBL/GenBank/DDBJ whole genome shotgun (WGS) entry which is preliminary data.</text>
</comment>
<reference evidence="7" key="1">
    <citation type="journal article" date="2015" name="Nature">
        <title>Complex archaea that bridge the gap between prokaryotes and eukaryotes.</title>
        <authorList>
            <person name="Spang A."/>
            <person name="Saw J.H."/>
            <person name="Jorgensen S.L."/>
            <person name="Zaremba-Niedzwiedzka K."/>
            <person name="Martijn J."/>
            <person name="Lind A.E."/>
            <person name="van Eijk R."/>
            <person name="Schleper C."/>
            <person name="Guy L."/>
            <person name="Ettema T.J."/>
        </authorList>
    </citation>
    <scope>NUCLEOTIDE SEQUENCE</scope>
</reference>
<dbReference type="SFLD" id="SFLDG01082">
    <property type="entry name" value="B12-binding_domain_containing"/>
    <property type="match status" value="1"/>
</dbReference>
<protein>
    <recommendedName>
        <fullName evidence="6">Radical SAM core domain-containing protein</fullName>
    </recommendedName>
</protein>
<proteinExistence type="predicted"/>
<accession>A0A0F9CR23</accession>
<evidence type="ECO:0000256" key="5">
    <source>
        <dbReference type="ARBA" id="ARBA00023014"/>
    </source>
</evidence>
<dbReference type="InterPro" id="IPR058240">
    <property type="entry name" value="rSAM_sf"/>
</dbReference>
<sequence length="222" mass="24923">FLAESGYYTIAFSALDVNKNFIKELAADFPGNIIMGGYVGKNTFKDMPNVKWYDSIEAVAKDRGIPYEPGANFGHFKDTETIARLCLSKGCLHGCAFCVVPKGVTETAEELIDKQIDAIAAVKTNLVYIDDKTFGQVKNYKTLPEIYRKIKVRNPEFNGFIIQTTASQMLKLDDTFLKESGIKYIELGIETYNDSILKALHKPATEKSIDRAVEKIRKNKIM</sequence>
<dbReference type="Gene3D" id="3.80.30.20">
    <property type="entry name" value="tm_1862 like domain"/>
    <property type="match status" value="1"/>
</dbReference>
<organism evidence="7">
    <name type="scientific">marine sediment metagenome</name>
    <dbReference type="NCBI Taxonomy" id="412755"/>
    <lineage>
        <taxon>unclassified sequences</taxon>
        <taxon>metagenomes</taxon>
        <taxon>ecological metagenomes</taxon>
    </lineage>
</organism>
<evidence type="ECO:0000259" key="6">
    <source>
        <dbReference type="PROSITE" id="PS51918"/>
    </source>
</evidence>
<dbReference type="AlphaFoldDB" id="A0A0F9CR23"/>
<evidence type="ECO:0000256" key="2">
    <source>
        <dbReference type="ARBA" id="ARBA00022691"/>
    </source>
</evidence>
<dbReference type="SUPFAM" id="SSF102114">
    <property type="entry name" value="Radical SAM enzymes"/>
    <property type="match status" value="1"/>
</dbReference>
<evidence type="ECO:0000256" key="1">
    <source>
        <dbReference type="ARBA" id="ARBA00001966"/>
    </source>
</evidence>
<dbReference type="InterPro" id="IPR007197">
    <property type="entry name" value="rSAM"/>
</dbReference>
<dbReference type="Pfam" id="PF04055">
    <property type="entry name" value="Radical_SAM"/>
    <property type="match status" value="1"/>
</dbReference>
<name>A0A0F9CR23_9ZZZZ</name>
<keyword evidence="5" id="KW-0411">Iron-sulfur</keyword>
<keyword evidence="4" id="KW-0408">Iron</keyword>
<dbReference type="GO" id="GO:0051536">
    <property type="term" value="F:iron-sulfur cluster binding"/>
    <property type="evidence" value="ECO:0007669"/>
    <property type="project" value="UniProtKB-KW"/>
</dbReference>
<comment type="cofactor">
    <cofactor evidence="1">
        <name>[4Fe-4S] cluster</name>
        <dbReference type="ChEBI" id="CHEBI:49883"/>
    </cofactor>
</comment>
<dbReference type="PROSITE" id="PS51918">
    <property type="entry name" value="RADICAL_SAM"/>
    <property type="match status" value="1"/>
</dbReference>
<dbReference type="EMBL" id="LAZR01034945">
    <property type="protein sequence ID" value="KKL28867.1"/>
    <property type="molecule type" value="Genomic_DNA"/>
</dbReference>
<dbReference type="SFLD" id="SFLDS00029">
    <property type="entry name" value="Radical_SAM"/>
    <property type="match status" value="1"/>
</dbReference>
<dbReference type="InterPro" id="IPR023404">
    <property type="entry name" value="rSAM_horseshoe"/>
</dbReference>
<evidence type="ECO:0000256" key="4">
    <source>
        <dbReference type="ARBA" id="ARBA00023004"/>
    </source>
</evidence>
<dbReference type="GO" id="GO:0003824">
    <property type="term" value="F:catalytic activity"/>
    <property type="evidence" value="ECO:0007669"/>
    <property type="project" value="InterPro"/>
</dbReference>
<keyword evidence="2" id="KW-0949">S-adenosyl-L-methionine</keyword>
<evidence type="ECO:0000256" key="3">
    <source>
        <dbReference type="ARBA" id="ARBA00022723"/>
    </source>
</evidence>
<dbReference type="InterPro" id="IPR051198">
    <property type="entry name" value="BchE-like"/>
</dbReference>
<dbReference type="PANTHER" id="PTHR43409">
    <property type="entry name" value="ANAEROBIC MAGNESIUM-PROTOPORPHYRIN IX MONOMETHYL ESTER CYCLASE-RELATED"/>
    <property type="match status" value="1"/>
</dbReference>
<feature type="domain" description="Radical SAM core" evidence="6">
    <location>
        <begin position="77"/>
        <end position="222"/>
    </location>
</feature>
<gene>
    <name evidence="7" type="ORF">LCGC14_2370830</name>
</gene>
<keyword evidence="3" id="KW-0479">Metal-binding</keyword>
<dbReference type="GO" id="GO:0046872">
    <property type="term" value="F:metal ion binding"/>
    <property type="evidence" value="ECO:0007669"/>
    <property type="project" value="UniProtKB-KW"/>
</dbReference>